<protein>
    <submittedName>
        <fullName evidence="7">DUF5110 domain-containing protein</fullName>
    </submittedName>
</protein>
<dbReference type="Gene3D" id="3.20.20.80">
    <property type="entry name" value="Glycosidases"/>
    <property type="match status" value="2"/>
</dbReference>
<feature type="domain" description="DUF5110" evidence="5">
    <location>
        <begin position="484"/>
        <end position="553"/>
    </location>
</feature>
<dbReference type="RefSeq" id="WP_241409830.1">
    <property type="nucleotide sequence ID" value="NZ_JAKZGO010000002.1"/>
</dbReference>
<evidence type="ECO:0000256" key="1">
    <source>
        <dbReference type="ARBA" id="ARBA00007806"/>
    </source>
</evidence>
<dbReference type="InterPro" id="IPR013780">
    <property type="entry name" value="Glyco_hydro_b"/>
</dbReference>
<comment type="caution">
    <text evidence="7">The sequence shown here is derived from an EMBL/GenBank/DDBJ whole genome shotgun (WGS) entry which is preliminary data.</text>
</comment>
<evidence type="ECO:0000259" key="4">
    <source>
        <dbReference type="Pfam" id="PF01055"/>
    </source>
</evidence>
<gene>
    <name evidence="7" type="ORF">MM213_02340</name>
</gene>
<dbReference type="EMBL" id="JAKZGO010000002">
    <property type="protein sequence ID" value="MCH7412309.1"/>
    <property type="molecule type" value="Genomic_DNA"/>
</dbReference>
<dbReference type="Pfam" id="PF17137">
    <property type="entry name" value="DUF5110"/>
    <property type="match status" value="1"/>
</dbReference>
<evidence type="ECO:0000256" key="3">
    <source>
        <dbReference type="SAM" id="SignalP"/>
    </source>
</evidence>
<name>A0ABS9V7B7_9BACT</name>
<organism evidence="7 8">
    <name type="scientific">Belliella alkalica</name>
    <dbReference type="NCBI Taxonomy" id="1730871"/>
    <lineage>
        <taxon>Bacteria</taxon>
        <taxon>Pseudomonadati</taxon>
        <taxon>Bacteroidota</taxon>
        <taxon>Cytophagia</taxon>
        <taxon>Cytophagales</taxon>
        <taxon>Cyclobacteriaceae</taxon>
        <taxon>Belliella</taxon>
    </lineage>
</organism>
<dbReference type="PROSITE" id="PS51257">
    <property type="entry name" value="PROKAR_LIPOPROTEIN"/>
    <property type="match status" value="1"/>
</dbReference>
<dbReference type="Pfam" id="PF01055">
    <property type="entry name" value="Glyco_hydro_31_2nd"/>
    <property type="match status" value="1"/>
</dbReference>
<dbReference type="InterPro" id="IPR017853">
    <property type="entry name" value="GH"/>
</dbReference>
<dbReference type="SUPFAM" id="SSF51011">
    <property type="entry name" value="Glycosyl hydrolase domain"/>
    <property type="match status" value="1"/>
</dbReference>
<keyword evidence="3" id="KW-0732">Signal</keyword>
<feature type="signal peptide" evidence="3">
    <location>
        <begin position="1"/>
        <end position="22"/>
    </location>
</feature>
<feature type="chain" id="PRO_5045325997" evidence="3">
    <location>
        <begin position="23"/>
        <end position="600"/>
    </location>
</feature>
<dbReference type="SUPFAM" id="SSF51445">
    <property type="entry name" value="(Trans)glycosidases"/>
    <property type="match status" value="1"/>
</dbReference>
<keyword evidence="8" id="KW-1185">Reference proteome</keyword>
<dbReference type="PANTHER" id="PTHR43863:SF2">
    <property type="entry name" value="MALTASE-GLUCOAMYLASE"/>
    <property type="match status" value="1"/>
</dbReference>
<evidence type="ECO:0000313" key="7">
    <source>
        <dbReference type="EMBL" id="MCH7412309.1"/>
    </source>
</evidence>
<dbReference type="InterPro" id="IPR051816">
    <property type="entry name" value="Glycosyl_Hydrolase_31"/>
</dbReference>
<evidence type="ECO:0000259" key="6">
    <source>
        <dbReference type="Pfam" id="PF21365"/>
    </source>
</evidence>
<feature type="domain" description="Glycoside hydrolase family 31 TIM barrel" evidence="4">
    <location>
        <begin position="45"/>
        <end position="383"/>
    </location>
</feature>
<accession>A0ABS9V7B7</accession>
<dbReference type="InterPro" id="IPR033403">
    <property type="entry name" value="DUF5110"/>
</dbReference>
<evidence type="ECO:0000256" key="2">
    <source>
        <dbReference type="RuleBase" id="RU361185"/>
    </source>
</evidence>
<dbReference type="PANTHER" id="PTHR43863">
    <property type="entry name" value="HYDROLASE, PUTATIVE (AFU_ORTHOLOGUE AFUA_1G03140)-RELATED"/>
    <property type="match status" value="1"/>
</dbReference>
<evidence type="ECO:0000313" key="8">
    <source>
        <dbReference type="Proteomes" id="UP001165430"/>
    </source>
</evidence>
<feature type="domain" description="Glycosyl hydrolase family 31 C-terminal" evidence="6">
    <location>
        <begin position="404"/>
        <end position="468"/>
    </location>
</feature>
<keyword evidence="2" id="KW-0378">Hydrolase</keyword>
<dbReference type="Gene3D" id="2.60.40.1180">
    <property type="entry name" value="Golgi alpha-mannosidase II"/>
    <property type="match status" value="2"/>
</dbReference>
<sequence length="600" mass="69564">MKIPFKIKVVLLLIFVVAACSKKENTDFENHKHEVPNTTDEDVILPPAWAFGILYGSYTNQDQSIELINEIIDHDYPIDAFWIDSWIWDWENQGKGPKKYMDFIADTVSYYDMEEMWSFMERKNIKAGMWMWDAIQITGNEEAYEDFKSRDFFKEEVIHRSSWHNGSRTTIMDDQSNQVKGTMMGNIDFENPEAVKYFKQRVKHFFDKGVDFVKLDKTDNIHVVKAMFELSQELGKETEGRGFVFSHSGGVESNEYKKYPAKWTDDTRSDWTVENPQRSFSSWIPKVALKENLEMYTDTSKHFHEIPFLANDMGGFAINVEKYVDEELYIRWSQMANWLPITTPFSQPENQTGNIAFKVSDKADQIFRNYAQHKMELFPFLYSYAHLSRWEGVNAVRSINGKLHEFMLGEEFFVAPVIEPGVVQRKIDLPKGNWINYWTGEAVNGGKSITVETNLEHIPVFVRQGSIVPLRNYARSIELGSNDTLQLKVYLGESRSFTLYEDDGISNDYLEGIYLKTKFELTDSENEAILNINPAKGNYKGLKKKRVYNLSIHSNRPINSIKIGDKSYQVKSIEGSIYQVDNIESNKFDGLKISINKIKG</sequence>
<keyword evidence="2" id="KW-0326">Glycosidase</keyword>
<dbReference type="Pfam" id="PF21365">
    <property type="entry name" value="Glyco_hydro_31_3rd"/>
    <property type="match status" value="1"/>
</dbReference>
<proteinExistence type="inferred from homology"/>
<reference evidence="7" key="1">
    <citation type="submission" date="2022-03" db="EMBL/GenBank/DDBJ databases">
        <title>De novo assembled genomes of Belliella spp. (Cyclobacteriaceae) strains.</title>
        <authorList>
            <person name="Szabo A."/>
            <person name="Korponai K."/>
            <person name="Felfoldi T."/>
        </authorList>
    </citation>
    <scope>NUCLEOTIDE SEQUENCE</scope>
    <source>
        <strain evidence="7">DSM 111903</strain>
    </source>
</reference>
<comment type="similarity">
    <text evidence="1 2">Belongs to the glycosyl hydrolase 31 family.</text>
</comment>
<dbReference type="InterPro" id="IPR000322">
    <property type="entry name" value="Glyco_hydro_31_TIM"/>
</dbReference>
<dbReference type="Proteomes" id="UP001165430">
    <property type="component" value="Unassembled WGS sequence"/>
</dbReference>
<evidence type="ECO:0000259" key="5">
    <source>
        <dbReference type="Pfam" id="PF17137"/>
    </source>
</evidence>
<dbReference type="InterPro" id="IPR048395">
    <property type="entry name" value="Glyco_hydro_31_C"/>
</dbReference>